<dbReference type="Pfam" id="PF01485">
    <property type="entry name" value="IBR"/>
    <property type="match status" value="1"/>
</dbReference>
<evidence type="ECO:0000256" key="4">
    <source>
        <dbReference type="ARBA" id="ARBA00022723"/>
    </source>
</evidence>
<organism evidence="10 11">
    <name type="scientific">Linnemannia gamsii</name>
    <dbReference type="NCBI Taxonomy" id="64522"/>
    <lineage>
        <taxon>Eukaryota</taxon>
        <taxon>Fungi</taxon>
        <taxon>Fungi incertae sedis</taxon>
        <taxon>Mucoromycota</taxon>
        <taxon>Mortierellomycotina</taxon>
        <taxon>Mortierellomycetes</taxon>
        <taxon>Mortierellales</taxon>
        <taxon>Mortierellaceae</taxon>
        <taxon>Linnemannia</taxon>
    </lineage>
</organism>
<keyword evidence="7" id="KW-0833">Ubl conjugation pathway</keyword>
<comment type="catalytic activity">
    <reaction evidence="1">
        <text>[E2 ubiquitin-conjugating enzyme]-S-ubiquitinyl-L-cysteine + [acceptor protein]-L-lysine = [E2 ubiquitin-conjugating enzyme]-L-cysteine + [acceptor protein]-N(6)-ubiquitinyl-L-lysine.</text>
        <dbReference type="EC" id="2.3.2.31"/>
    </reaction>
</comment>
<dbReference type="EC" id="2.3.2.31" evidence="2"/>
<evidence type="ECO:0000256" key="1">
    <source>
        <dbReference type="ARBA" id="ARBA00001798"/>
    </source>
</evidence>
<comment type="caution">
    <text evidence="10">The sequence shown here is derived from an EMBL/GenBank/DDBJ whole genome shotgun (WGS) entry which is preliminary data.</text>
</comment>
<keyword evidence="11" id="KW-1185">Reference proteome</keyword>
<evidence type="ECO:0000313" key="10">
    <source>
        <dbReference type="EMBL" id="KAG0309239.1"/>
    </source>
</evidence>
<evidence type="ECO:0000259" key="9">
    <source>
        <dbReference type="PROSITE" id="PS51873"/>
    </source>
</evidence>
<dbReference type="SMART" id="SM00647">
    <property type="entry name" value="IBR"/>
    <property type="match status" value="1"/>
</dbReference>
<dbReference type="InterPro" id="IPR031127">
    <property type="entry name" value="E3_UB_ligase_RBR"/>
</dbReference>
<proteinExistence type="predicted"/>
<name>A0A9P6UJT2_9FUNG</name>
<dbReference type="EMBL" id="JAAAIN010000945">
    <property type="protein sequence ID" value="KAG0309239.1"/>
    <property type="molecule type" value="Genomic_DNA"/>
</dbReference>
<dbReference type="CDD" id="cd20335">
    <property type="entry name" value="BRcat_RBR"/>
    <property type="match status" value="1"/>
</dbReference>
<keyword evidence="4" id="KW-0479">Metal-binding</keyword>
<dbReference type="SUPFAM" id="SSF57850">
    <property type="entry name" value="RING/U-box"/>
    <property type="match status" value="2"/>
</dbReference>
<dbReference type="InterPro" id="IPR044066">
    <property type="entry name" value="TRIAD_supradom"/>
</dbReference>
<evidence type="ECO:0000256" key="8">
    <source>
        <dbReference type="ARBA" id="ARBA00022833"/>
    </source>
</evidence>
<dbReference type="AlphaFoldDB" id="A0A9P6UJT2"/>
<reference evidence="10" key="1">
    <citation type="journal article" date="2020" name="Fungal Divers.">
        <title>Resolving the Mortierellaceae phylogeny through synthesis of multi-gene phylogenetics and phylogenomics.</title>
        <authorList>
            <person name="Vandepol N."/>
            <person name="Liber J."/>
            <person name="Desiro A."/>
            <person name="Na H."/>
            <person name="Kennedy M."/>
            <person name="Barry K."/>
            <person name="Grigoriev I.V."/>
            <person name="Miller A.N."/>
            <person name="O'Donnell K."/>
            <person name="Stajich J.E."/>
            <person name="Bonito G."/>
        </authorList>
    </citation>
    <scope>NUCLEOTIDE SEQUENCE</scope>
    <source>
        <strain evidence="10">NVP60</strain>
    </source>
</reference>
<dbReference type="Proteomes" id="UP000823405">
    <property type="component" value="Unassembled WGS sequence"/>
</dbReference>
<dbReference type="InterPro" id="IPR002867">
    <property type="entry name" value="IBR_dom"/>
</dbReference>
<keyword evidence="8" id="KW-0862">Zinc</keyword>
<feature type="domain" description="RING-type" evidence="9">
    <location>
        <begin position="87"/>
        <end position="297"/>
    </location>
</feature>
<sequence length="486" mass="54360">MDDFEWFSLKALNGYQEDPKDNTATTTITTSSSSISRICQRRFHIFCSHSRNEGSTRAAATTTTNSRQARSRWTGNLFGGEIRRQRREQKLKQVAATGPSVEALKLGCSLHTGKDHAFCLECLARYIETQVKAQAWPIVCPHENCREVVSSFAVETLLGSEALKWHRLAVDHAIQKKIYCPSNACGRLIDGDRNDEEEPVDRHCPYCNKPFCAMCHGESHEGINCQQRLDKIFQTMATDSKWKSCPSCKHMIEKESEQTNKKMATIIQSSSSSSSAARPSNYHLVLDNKIHSSPPTPQPGRAPAAHILKCGICLENFERVSLKDLPSYQGHVTPTLTNPLPLLPRIAKRKSGIPILCSYARGQTTLRSHRPIRWTSALSGGRRVLPEEQALIASASADVDVPFEPKEVLKLGCSLHMDKDHAFCMECSARYIDTQVKEHAWPIMCPKERCRGLVDSSVVEMLLGDDAVKWHILGLEHAIKNKTDIN</sequence>
<evidence type="ECO:0000256" key="2">
    <source>
        <dbReference type="ARBA" id="ARBA00012251"/>
    </source>
</evidence>
<dbReference type="PROSITE" id="PS51873">
    <property type="entry name" value="TRIAD"/>
    <property type="match status" value="1"/>
</dbReference>
<gene>
    <name evidence="10" type="ORF">BGZ97_013129</name>
</gene>
<keyword evidence="3" id="KW-0808">Transferase</keyword>
<evidence type="ECO:0000256" key="6">
    <source>
        <dbReference type="ARBA" id="ARBA00022771"/>
    </source>
</evidence>
<accession>A0A9P6UJT2</accession>
<evidence type="ECO:0000256" key="5">
    <source>
        <dbReference type="ARBA" id="ARBA00022737"/>
    </source>
</evidence>
<dbReference type="GO" id="GO:0016567">
    <property type="term" value="P:protein ubiquitination"/>
    <property type="evidence" value="ECO:0007669"/>
    <property type="project" value="InterPro"/>
</dbReference>
<keyword evidence="5" id="KW-0677">Repeat</keyword>
<dbReference type="OrthoDB" id="442087at2759"/>
<dbReference type="Gene3D" id="3.30.40.10">
    <property type="entry name" value="Zinc/RING finger domain, C3HC4 (zinc finger)"/>
    <property type="match status" value="2"/>
</dbReference>
<dbReference type="GO" id="GO:0008270">
    <property type="term" value="F:zinc ion binding"/>
    <property type="evidence" value="ECO:0007669"/>
    <property type="project" value="UniProtKB-KW"/>
</dbReference>
<evidence type="ECO:0000256" key="7">
    <source>
        <dbReference type="ARBA" id="ARBA00022786"/>
    </source>
</evidence>
<protein>
    <recommendedName>
        <fullName evidence="2">RBR-type E3 ubiquitin transferase</fullName>
        <ecNumber evidence="2">2.3.2.31</ecNumber>
    </recommendedName>
</protein>
<evidence type="ECO:0000313" key="11">
    <source>
        <dbReference type="Proteomes" id="UP000823405"/>
    </source>
</evidence>
<dbReference type="PANTHER" id="PTHR11685">
    <property type="entry name" value="RBR FAMILY RING FINGER AND IBR DOMAIN-CONTAINING"/>
    <property type="match status" value="1"/>
</dbReference>
<evidence type="ECO:0000256" key="3">
    <source>
        <dbReference type="ARBA" id="ARBA00022679"/>
    </source>
</evidence>
<dbReference type="GO" id="GO:0061630">
    <property type="term" value="F:ubiquitin protein ligase activity"/>
    <property type="evidence" value="ECO:0007669"/>
    <property type="project" value="UniProtKB-EC"/>
</dbReference>
<dbReference type="InterPro" id="IPR013083">
    <property type="entry name" value="Znf_RING/FYVE/PHD"/>
</dbReference>
<keyword evidence="6" id="KW-0863">Zinc-finger</keyword>